<dbReference type="PANTHER" id="PTHR21071:SF4">
    <property type="entry name" value="UDP-N-ACETYLENOLPYRUVOYLGLUCOSAMINE REDUCTASE"/>
    <property type="match status" value="1"/>
</dbReference>
<evidence type="ECO:0000256" key="9">
    <source>
        <dbReference type="ARBA" id="ARBA00022857"/>
    </source>
</evidence>
<comment type="pathway">
    <text evidence="4 16">Cell wall biogenesis; peptidoglycan biosynthesis.</text>
</comment>
<dbReference type="GO" id="GO:0009252">
    <property type="term" value="P:peptidoglycan biosynthetic process"/>
    <property type="evidence" value="ECO:0007669"/>
    <property type="project" value="UniProtKB-UniRule"/>
</dbReference>
<evidence type="ECO:0000256" key="2">
    <source>
        <dbReference type="ARBA" id="ARBA00003921"/>
    </source>
</evidence>
<evidence type="ECO:0000256" key="8">
    <source>
        <dbReference type="ARBA" id="ARBA00022827"/>
    </source>
</evidence>
<organism evidence="18 19">
    <name type="scientific">Candidatus Berkelbacteria bacterium CG03_land_8_20_14_0_80_40_36</name>
    <dbReference type="NCBI Taxonomy" id="1974509"/>
    <lineage>
        <taxon>Bacteria</taxon>
        <taxon>Candidatus Berkelbacteria</taxon>
    </lineage>
</organism>
<comment type="catalytic activity">
    <reaction evidence="15 16">
        <text>UDP-N-acetyl-alpha-D-muramate + NADP(+) = UDP-N-acetyl-3-O-(1-carboxyvinyl)-alpha-D-glucosamine + NADPH + H(+)</text>
        <dbReference type="Rhea" id="RHEA:12248"/>
        <dbReference type="ChEBI" id="CHEBI:15378"/>
        <dbReference type="ChEBI" id="CHEBI:57783"/>
        <dbReference type="ChEBI" id="CHEBI:58349"/>
        <dbReference type="ChEBI" id="CHEBI:68483"/>
        <dbReference type="ChEBI" id="CHEBI:70757"/>
        <dbReference type="EC" id="1.3.1.98"/>
    </reaction>
</comment>
<comment type="similarity">
    <text evidence="16">Belongs to the MurB family.</text>
</comment>
<keyword evidence="7 16" id="KW-0285">Flavoprotein</keyword>
<evidence type="ECO:0000256" key="5">
    <source>
        <dbReference type="ARBA" id="ARBA00022490"/>
    </source>
</evidence>
<dbReference type="GO" id="GO:0051301">
    <property type="term" value="P:cell division"/>
    <property type="evidence" value="ECO:0007669"/>
    <property type="project" value="UniProtKB-KW"/>
</dbReference>
<reference evidence="19" key="1">
    <citation type="submission" date="2017-09" db="EMBL/GenBank/DDBJ databases">
        <title>Depth-based differentiation of microbial function through sediment-hosted aquifers and enrichment of novel symbionts in the deep terrestrial subsurface.</title>
        <authorList>
            <person name="Probst A.J."/>
            <person name="Ladd B."/>
            <person name="Jarett J.K."/>
            <person name="Geller-Mcgrath D.E."/>
            <person name="Sieber C.M.K."/>
            <person name="Emerson J.B."/>
            <person name="Anantharaman K."/>
            <person name="Thomas B.C."/>
            <person name="Malmstrom R."/>
            <person name="Stieglmeier M."/>
            <person name="Klingl A."/>
            <person name="Woyke T."/>
            <person name="Ryan C.M."/>
            <person name="Banfield J.F."/>
        </authorList>
    </citation>
    <scope>NUCLEOTIDE SEQUENCE [LARGE SCALE GENOMIC DNA]</scope>
</reference>
<feature type="active site" evidence="16">
    <location>
        <position position="332"/>
    </location>
</feature>
<evidence type="ECO:0000256" key="16">
    <source>
        <dbReference type="HAMAP-Rule" id="MF_00037"/>
    </source>
</evidence>
<dbReference type="HAMAP" id="MF_00037">
    <property type="entry name" value="MurB"/>
    <property type="match status" value="1"/>
</dbReference>
<evidence type="ECO:0000256" key="15">
    <source>
        <dbReference type="ARBA" id="ARBA00048914"/>
    </source>
</evidence>
<dbReference type="InterPro" id="IPR036635">
    <property type="entry name" value="MurB_C_sf"/>
</dbReference>
<dbReference type="NCBIfam" id="TIGR00179">
    <property type="entry name" value="murB"/>
    <property type="match status" value="1"/>
</dbReference>
<evidence type="ECO:0000256" key="7">
    <source>
        <dbReference type="ARBA" id="ARBA00022630"/>
    </source>
</evidence>
<keyword evidence="10 16" id="KW-0133">Cell shape</keyword>
<comment type="subcellular location">
    <subcellularLocation>
        <location evidence="3 16">Cytoplasm</location>
    </subcellularLocation>
</comment>
<dbReference type="InterPro" id="IPR003170">
    <property type="entry name" value="MurB"/>
</dbReference>
<dbReference type="GO" id="GO:0008762">
    <property type="term" value="F:UDP-N-acetylmuramate dehydrogenase activity"/>
    <property type="evidence" value="ECO:0007669"/>
    <property type="project" value="UniProtKB-UniRule"/>
</dbReference>
<evidence type="ECO:0000256" key="1">
    <source>
        <dbReference type="ARBA" id="ARBA00001974"/>
    </source>
</evidence>
<sequence>MKNQNSKIESVLQEKLGGKVLLGESLKYYTTMKVGGVAKFLYKAKDSGQVLRAIKVALDLKLSYFILGKGGNVIFSDDGFEGLMIVNQASKVSFFEDKAEVWAESGITNGELVMKAAEKGFGGIEFLATIPGTLGGALYGNVGAYGWEIGSFVKSISLLILPDKGKEVKVVKKPGSFLKPLYRSTILKRLNAKIIAQGKGISWGSFHPIILSATLQLQRKKPEQIAREIGKLIEMRRKRQPQGIISSGSTFKNPLGRSSKIDEVYKDIKKTASYMLDNVGAKKIKVGDARVSDRHANFFTHSGKATAQNIKDLVQELQKRVYERYEVKLDPEIEFVGKFK</sequence>
<dbReference type="PROSITE" id="PS51387">
    <property type="entry name" value="FAD_PCMH"/>
    <property type="match status" value="1"/>
</dbReference>
<dbReference type="InterPro" id="IPR036318">
    <property type="entry name" value="FAD-bd_PCMH-like_sf"/>
</dbReference>
<dbReference type="InterPro" id="IPR016167">
    <property type="entry name" value="FAD-bd_PCMH_sub1"/>
</dbReference>
<evidence type="ECO:0000256" key="11">
    <source>
        <dbReference type="ARBA" id="ARBA00022984"/>
    </source>
</evidence>
<dbReference type="EMBL" id="PEUM01000052">
    <property type="protein sequence ID" value="PIV25403.1"/>
    <property type="molecule type" value="Genomic_DNA"/>
</dbReference>
<evidence type="ECO:0000256" key="13">
    <source>
        <dbReference type="ARBA" id="ARBA00023306"/>
    </source>
</evidence>
<keyword evidence="11 16" id="KW-0573">Peptidoglycan synthesis</keyword>
<comment type="cofactor">
    <cofactor evidence="1 16">
        <name>FAD</name>
        <dbReference type="ChEBI" id="CHEBI:57692"/>
    </cofactor>
</comment>
<comment type="function">
    <text evidence="2 16">Cell wall formation.</text>
</comment>
<feature type="domain" description="FAD-binding PCMH-type" evidence="17">
    <location>
        <begin position="34"/>
        <end position="220"/>
    </location>
</feature>
<dbReference type="Pfam" id="PF02873">
    <property type="entry name" value="MurB_C"/>
    <property type="match status" value="1"/>
</dbReference>
<protein>
    <recommendedName>
        <fullName evidence="16">UDP-N-acetylenolpyruvoylglucosamine reductase</fullName>
        <ecNumber evidence="16">1.3.1.98</ecNumber>
    </recommendedName>
    <alternativeName>
        <fullName evidence="16">UDP-N-acetylmuramate dehydrogenase</fullName>
    </alternativeName>
</protein>
<evidence type="ECO:0000256" key="3">
    <source>
        <dbReference type="ARBA" id="ARBA00004496"/>
    </source>
</evidence>
<evidence type="ECO:0000256" key="10">
    <source>
        <dbReference type="ARBA" id="ARBA00022960"/>
    </source>
</evidence>
<comment type="caution">
    <text evidence="18">The sequence shown here is derived from an EMBL/GenBank/DDBJ whole genome shotgun (WGS) entry which is preliminary data.</text>
</comment>
<feature type="active site" description="Proton donor" evidence="16">
    <location>
        <position position="249"/>
    </location>
</feature>
<dbReference type="InterPro" id="IPR016166">
    <property type="entry name" value="FAD-bd_PCMH"/>
</dbReference>
<dbReference type="InterPro" id="IPR016169">
    <property type="entry name" value="FAD-bd_PCMH_sub2"/>
</dbReference>
<evidence type="ECO:0000259" key="17">
    <source>
        <dbReference type="PROSITE" id="PS51387"/>
    </source>
</evidence>
<dbReference type="Gene3D" id="3.30.465.10">
    <property type="match status" value="1"/>
</dbReference>
<dbReference type="InterPro" id="IPR006094">
    <property type="entry name" value="Oxid_FAD_bind_N"/>
</dbReference>
<dbReference type="Pfam" id="PF01565">
    <property type="entry name" value="FAD_binding_4"/>
    <property type="match status" value="1"/>
</dbReference>
<keyword evidence="12 16" id="KW-0560">Oxidoreductase</keyword>
<keyword evidence="9 16" id="KW-0521">NADP</keyword>
<dbReference type="UniPathway" id="UPA00219"/>
<keyword evidence="6 16" id="KW-0132">Cell division</keyword>
<keyword evidence="13 16" id="KW-0131">Cell cycle</keyword>
<dbReference type="AlphaFoldDB" id="A0A2M7CIE7"/>
<dbReference type="InterPro" id="IPR011601">
    <property type="entry name" value="MurB_C"/>
</dbReference>
<keyword evidence="8 16" id="KW-0274">FAD</keyword>
<evidence type="ECO:0000256" key="12">
    <source>
        <dbReference type="ARBA" id="ARBA00023002"/>
    </source>
</evidence>
<dbReference type="Gene3D" id="3.30.43.10">
    <property type="entry name" value="Uridine Diphospho-n-acetylenolpyruvylglucosamine Reductase, domain 2"/>
    <property type="match status" value="1"/>
</dbReference>
<gene>
    <name evidence="16 18" type="primary">murB</name>
    <name evidence="18" type="ORF">COS38_01875</name>
</gene>
<keyword evidence="14 16" id="KW-0961">Cell wall biogenesis/degradation</keyword>
<feature type="active site" evidence="16">
    <location>
        <position position="183"/>
    </location>
</feature>
<evidence type="ECO:0000256" key="14">
    <source>
        <dbReference type="ARBA" id="ARBA00023316"/>
    </source>
</evidence>
<proteinExistence type="inferred from homology"/>
<dbReference type="EC" id="1.3.1.98" evidence="16"/>
<evidence type="ECO:0000256" key="6">
    <source>
        <dbReference type="ARBA" id="ARBA00022618"/>
    </source>
</evidence>
<dbReference type="SUPFAM" id="SSF56176">
    <property type="entry name" value="FAD-binding/transporter-associated domain-like"/>
    <property type="match status" value="1"/>
</dbReference>
<dbReference type="GO" id="GO:0071949">
    <property type="term" value="F:FAD binding"/>
    <property type="evidence" value="ECO:0007669"/>
    <property type="project" value="InterPro"/>
</dbReference>
<dbReference type="Proteomes" id="UP000229966">
    <property type="component" value="Unassembled WGS sequence"/>
</dbReference>
<name>A0A2M7CIE7_9BACT</name>
<evidence type="ECO:0000313" key="18">
    <source>
        <dbReference type="EMBL" id="PIV25403.1"/>
    </source>
</evidence>
<dbReference type="SUPFAM" id="SSF56194">
    <property type="entry name" value="Uridine diphospho-N-Acetylenolpyruvylglucosamine reductase, MurB, C-terminal domain"/>
    <property type="match status" value="1"/>
</dbReference>
<keyword evidence="5 16" id="KW-0963">Cytoplasm</keyword>
<evidence type="ECO:0000256" key="4">
    <source>
        <dbReference type="ARBA" id="ARBA00004752"/>
    </source>
</evidence>
<dbReference type="GO" id="GO:0071555">
    <property type="term" value="P:cell wall organization"/>
    <property type="evidence" value="ECO:0007669"/>
    <property type="project" value="UniProtKB-KW"/>
</dbReference>
<dbReference type="PANTHER" id="PTHR21071">
    <property type="entry name" value="UDP-N-ACETYLENOLPYRUVOYLGLUCOSAMINE REDUCTASE"/>
    <property type="match status" value="1"/>
</dbReference>
<evidence type="ECO:0000313" key="19">
    <source>
        <dbReference type="Proteomes" id="UP000229966"/>
    </source>
</evidence>
<dbReference type="GO" id="GO:0005829">
    <property type="term" value="C:cytosol"/>
    <property type="evidence" value="ECO:0007669"/>
    <property type="project" value="TreeGrafter"/>
</dbReference>
<dbReference type="GO" id="GO:0008360">
    <property type="term" value="P:regulation of cell shape"/>
    <property type="evidence" value="ECO:0007669"/>
    <property type="project" value="UniProtKB-KW"/>
</dbReference>
<accession>A0A2M7CIE7</accession>
<dbReference type="Gene3D" id="3.90.78.10">
    <property type="entry name" value="UDP-N-acetylenolpyruvoylglucosamine reductase, C-terminal domain"/>
    <property type="match status" value="1"/>
</dbReference>